<dbReference type="Proteomes" id="UP000017842">
    <property type="component" value="Unassembled WGS sequence"/>
</dbReference>
<organism evidence="4 5">
    <name type="scientific">Methyloglobulus morosus KoM1</name>
    <dbReference type="NCBI Taxonomy" id="1116472"/>
    <lineage>
        <taxon>Bacteria</taxon>
        <taxon>Pseudomonadati</taxon>
        <taxon>Pseudomonadota</taxon>
        <taxon>Gammaproteobacteria</taxon>
        <taxon>Methylococcales</taxon>
        <taxon>Methylococcaceae</taxon>
        <taxon>Methyloglobulus</taxon>
    </lineage>
</organism>
<evidence type="ECO:0000256" key="2">
    <source>
        <dbReference type="ARBA" id="ARBA00022898"/>
    </source>
</evidence>
<proteinExistence type="inferred from homology"/>
<protein>
    <submittedName>
        <fullName evidence="4">Glutamate-1-semialdehyde 2,1-aminomutase HemL</fullName>
        <ecNumber evidence="4">5.4.3.8</ecNumber>
    </submittedName>
</protein>
<sequence length="464" mass="51583">MELRRKLMKNYHEQMQGESKARANSVKFNELYPVIDQSNALYQRATGLIPAYTQTLAKGPGQYIHGIAPKYLKKGKGSHVWDVDGNEYIDYQMAIGPISLGYGYEAVDSAIREQLNDGITFSQMHPLEVEVAELIRDVVPNAEMVRYSKTGCDVTTAAVRLARAATAKNKVLCCGYHGWHDWYIGVTDRDKGVPLSVSELTFTFNYNDIESVENSLDDDIACIILEPTVFEAPKDGFLQKLRELCTRKGIVLIFDEMWTGFRLSVGGAQQYFGVDADLICFSKAVANGMPLSILCGKQELMQLCDKDIFFFTTFGGEALSLAAAKATINELRLHNVPGFLAQQGKKLKDGYNEIAQSLNMPYTACNGADARTIITFSHATENALLMKSLVQQEMIKRGILWGGFHNLCFSHTDSDIDYTLQAYGDVLSLLKKAVDENNVSGSLKGLPVEPVFRKVTNFNTKPKL</sequence>
<dbReference type="SUPFAM" id="SSF53383">
    <property type="entry name" value="PLP-dependent transferases"/>
    <property type="match status" value="1"/>
</dbReference>
<comment type="similarity">
    <text evidence="3">Belongs to the class-III pyridoxal-phosphate-dependent aminotransferase family.</text>
</comment>
<dbReference type="InterPro" id="IPR015421">
    <property type="entry name" value="PyrdxlP-dep_Trfase_major"/>
</dbReference>
<keyword evidence="4" id="KW-0413">Isomerase</keyword>
<dbReference type="PANTHER" id="PTHR43713">
    <property type="entry name" value="GLUTAMATE-1-SEMIALDEHYDE 2,1-AMINOMUTASE"/>
    <property type="match status" value="1"/>
</dbReference>
<evidence type="ECO:0000313" key="5">
    <source>
        <dbReference type="Proteomes" id="UP000017842"/>
    </source>
</evidence>
<evidence type="ECO:0000313" key="4">
    <source>
        <dbReference type="EMBL" id="ESS73954.1"/>
    </source>
</evidence>
<dbReference type="Pfam" id="PF00202">
    <property type="entry name" value="Aminotran_3"/>
    <property type="match status" value="1"/>
</dbReference>
<dbReference type="CDD" id="cd00610">
    <property type="entry name" value="OAT_like"/>
    <property type="match status" value="1"/>
</dbReference>
<dbReference type="STRING" id="1116472.MGMO_8c00910"/>
<evidence type="ECO:0000256" key="1">
    <source>
        <dbReference type="ARBA" id="ARBA00001933"/>
    </source>
</evidence>
<dbReference type="eggNOG" id="COG0001">
    <property type="taxonomic scope" value="Bacteria"/>
</dbReference>
<dbReference type="GO" id="GO:0008483">
    <property type="term" value="F:transaminase activity"/>
    <property type="evidence" value="ECO:0007669"/>
    <property type="project" value="InterPro"/>
</dbReference>
<dbReference type="InterPro" id="IPR005814">
    <property type="entry name" value="Aminotrans_3"/>
</dbReference>
<dbReference type="EC" id="5.4.3.8" evidence="4"/>
<evidence type="ECO:0000256" key="3">
    <source>
        <dbReference type="RuleBase" id="RU003560"/>
    </source>
</evidence>
<dbReference type="GO" id="GO:0042286">
    <property type="term" value="F:glutamate-1-semialdehyde 2,1-aminomutase activity"/>
    <property type="evidence" value="ECO:0007669"/>
    <property type="project" value="UniProtKB-EC"/>
</dbReference>
<dbReference type="InterPro" id="IPR015424">
    <property type="entry name" value="PyrdxlP-dep_Trfase"/>
</dbReference>
<keyword evidence="2 3" id="KW-0663">Pyridoxal phosphate</keyword>
<dbReference type="GO" id="GO:0030170">
    <property type="term" value="F:pyridoxal phosphate binding"/>
    <property type="evidence" value="ECO:0007669"/>
    <property type="project" value="InterPro"/>
</dbReference>
<dbReference type="PANTHER" id="PTHR43713:SF3">
    <property type="entry name" value="GLUTAMATE-1-SEMIALDEHYDE 2,1-AMINOMUTASE 1, CHLOROPLASTIC-RELATED"/>
    <property type="match status" value="1"/>
</dbReference>
<dbReference type="InterPro" id="IPR015422">
    <property type="entry name" value="PyrdxlP-dep_Trfase_small"/>
</dbReference>
<dbReference type="Gene3D" id="3.40.640.10">
    <property type="entry name" value="Type I PLP-dependent aspartate aminotransferase-like (Major domain)"/>
    <property type="match status" value="1"/>
</dbReference>
<keyword evidence="5" id="KW-1185">Reference proteome</keyword>
<gene>
    <name evidence="4" type="primary">hemL</name>
    <name evidence="4" type="ORF">MGMO_8c00910</name>
</gene>
<comment type="cofactor">
    <cofactor evidence="1">
        <name>pyridoxal 5'-phosphate</name>
        <dbReference type="ChEBI" id="CHEBI:597326"/>
    </cofactor>
</comment>
<dbReference type="PATRIC" id="fig|1116472.3.peg.269"/>
<comment type="caution">
    <text evidence="4">The sequence shown here is derived from an EMBL/GenBank/DDBJ whole genome shotgun (WGS) entry which is preliminary data.</text>
</comment>
<reference evidence="4 5" key="1">
    <citation type="journal article" date="2013" name="Genome Announc.">
        <title>Draft Genome Sequence of the Methanotrophic Gammaproteobacterium Methyloglobulus morosus DSM 22980 Strain KoM1.</title>
        <authorList>
            <person name="Poehlein A."/>
            <person name="Deutzmann J.S."/>
            <person name="Daniel R."/>
            <person name="Simeonova D.D."/>
        </authorList>
    </citation>
    <scope>NUCLEOTIDE SEQUENCE [LARGE SCALE GENOMIC DNA]</scope>
    <source>
        <strain evidence="4 5">KoM1</strain>
    </source>
</reference>
<dbReference type="EMBL" id="AYLO01000008">
    <property type="protein sequence ID" value="ESS73954.1"/>
    <property type="molecule type" value="Genomic_DNA"/>
</dbReference>
<name>V5C1G6_9GAMM</name>
<accession>V5C1G6</accession>
<dbReference type="Gene3D" id="3.90.1150.10">
    <property type="entry name" value="Aspartate Aminotransferase, domain 1"/>
    <property type="match status" value="1"/>
</dbReference>
<dbReference type="AlphaFoldDB" id="V5C1G6"/>